<comment type="caution">
    <text evidence="1">The sequence shown here is derived from an EMBL/GenBank/DDBJ whole genome shotgun (WGS) entry which is preliminary data.</text>
</comment>
<keyword evidence="2" id="KW-1185">Reference proteome</keyword>
<dbReference type="EMBL" id="CBXF010000035">
    <property type="protein sequence ID" value="CDL81420.1"/>
    <property type="molecule type" value="Genomic_DNA"/>
</dbReference>
<dbReference type="AlphaFoldDB" id="W1IW48"/>
<proteinExistence type="predicted"/>
<accession>W1IW48</accession>
<dbReference type="STRING" id="1427518.XSR1_130025"/>
<organism evidence="1 2">
    <name type="scientific">Xenorhabdus szentirmaii DSM 16338</name>
    <dbReference type="NCBI Taxonomy" id="1427518"/>
    <lineage>
        <taxon>Bacteria</taxon>
        <taxon>Pseudomonadati</taxon>
        <taxon>Pseudomonadota</taxon>
        <taxon>Gammaproteobacteria</taxon>
        <taxon>Enterobacterales</taxon>
        <taxon>Morganellaceae</taxon>
        <taxon>Xenorhabdus</taxon>
    </lineage>
</organism>
<name>W1IW48_9GAMM</name>
<sequence length="56" mass="6807">MPYIQTCECYVCYEDVLPQNFWLNQKYVGVYVIWVIEDSLDKYLKRMQAYALSQML</sequence>
<gene>
    <name evidence="1" type="ORF">XSR1_130025</name>
</gene>
<protein>
    <submittedName>
        <fullName evidence="1">Uncharacterized protein</fullName>
    </submittedName>
</protein>
<dbReference type="Proteomes" id="UP000019202">
    <property type="component" value="Unassembled WGS sequence"/>
</dbReference>
<evidence type="ECO:0000313" key="2">
    <source>
        <dbReference type="Proteomes" id="UP000019202"/>
    </source>
</evidence>
<reference evidence="1" key="1">
    <citation type="submission" date="2013-11" db="EMBL/GenBank/DDBJ databases">
        <title>Draft genome sequence and annotation of the entomopathogenic bacteria, Xenorhabdus cabanillasi strain JM26 and Xenorhabdus szentirmai strain DSM 16338.</title>
        <authorList>
            <person name="Gualtieri M."/>
            <person name="Ogier J.C."/>
            <person name="Pages S."/>
            <person name="Givaudan A."/>
            <person name="Gaudriault S."/>
        </authorList>
    </citation>
    <scope>NUCLEOTIDE SEQUENCE [LARGE SCALE GENOMIC DNA]</scope>
    <source>
        <strain evidence="1">DSM 16338</strain>
    </source>
</reference>
<evidence type="ECO:0000313" key="1">
    <source>
        <dbReference type="EMBL" id="CDL81420.1"/>
    </source>
</evidence>